<dbReference type="InterPro" id="IPR032675">
    <property type="entry name" value="LRR_dom_sf"/>
</dbReference>
<evidence type="ECO:0000256" key="11">
    <source>
        <dbReference type="SAM" id="Phobius"/>
    </source>
</evidence>
<comment type="similarity">
    <text evidence="2">Belongs to the RLP family.</text>
</comment>
<sequence>IGFSSNRFEGEIPKDIGNIKALRHLNISNNILTGHIPSSFVNLTQLETLDLSQNKLSGEIPQQLSQLTFLSFLNVSQNYLTGSISQGQQFDTYQNSSFEGNPGLCGILPPPPSSTGEEDRSSSSLFEFVWKVVLVGYACGLVVGVFVGHIVIKRKPEWFMTTFGSGSRN</sequence>
<evidence type="ECO:0000256" key="1">
    <source>
        <dbReference type="ARBA" id="ARBA00004251"/>
    </source>
</evidence>
<feature type="transmembrane region" description="Helical" evidence="11">
    <location>
        <begin position="128"/>
        <end position="152"/>
    </location>
</feature>
<name>A0A1Q3D395_CEPFO</name>
<keyword evidence="6" id="KW-0677">Repeat</keyword>
<keyword evidence="8 11" id="KW-0472">Membrane</keyword>
<dbReference type="InterPro" id="IPR001611">
    <property type="entry name" value="Leu-rich_rpt"/>
</dbReference>
<evidence type="ECO:0000256" key="6">
    <source>
        <dbReference type="ARBA" id="ARBA00022737"/>
    </source>
</evidence>
<evidence type="ECO:0000256" key="9">
    <source>
        <dbReference type="ARBA" id="ARBA00023170"/>
    </source>
</evidence>
<keyword evidence="7 11" id="KW-1133">Transmembrane helix</keyword>
<dbReference type="PROSITE" id="PS51450">
    <property type="entry name" value="LRR"/>
    <property type="match status" value="1"/>
</dbReference>
<dbReference type="Proteomes" id="UP000187406">
    <property type="component" value="Unassembled WGS sequence"/>
</dbReference>
<evidence type="ECO:0000256" key="4">
    <source>
        <dbReference type="ARBA" id="ARBA00022614"/>
    </source>
</evidence>
<dbReference type="STRING" id="3775.A0A1Q3D395"/>
<evidence type="ECO:0000256" key="7">
    <source>
        <dbReference type="ARBA" id="ARBA00022989"/>
    </source>
</evidence>
<dbReference type="GO" id="GO:0005886">
    <property type="term" value="C:plasma membrane"/>
    <property type="evidence" value="ECO:0007669"/>
    <property type="project" value="UniProtKB-SubCell"/>
</dbReference>
<protein>
    <submittedName>
        <fullName evidence="12">LRR_8 domain-containing protein</fullName>
    </submittedName>
</protein>
<keyword evidence="5 11" id="KW-0812">Transmembrane</keyword>
<dbReference type="SUPFAM" id="SSF52058">
    <property type="entry name" value="L domain-like"/>
    <property type="match status" value="1"/>
</dbReference>
<gene>
    <name evidence="12" type="ORF">CFOL_v3_30184</name>
</gene>
<evidence type="ECO:0000313" key="13">
    <source>
        <dbReference type="Proteomes" id="UP000187406"/>
    </source>
</evidence>
<dbReference type="Pfam" id="PF13855">
    <property type="entry name" value="LRR_8"/>
    <property type="match status" value="1"/>
</dbReference>
<keyword evidence="4" id="KW-0433">Leucine-rich repeat</keyword>
<dbReference type="EMBL" id="BDDD01004041">
    <property type="protein sequence ID" value="GAV86758.1"/>
    <property type="molecule type" value="Genomic_DNA"/>
</dbReference>
<evidence type="ECO:0000256" key="2">
    <source>
        <dbReference type="ARBA" id="ARBA00009592"/>
    </source>
</evidence>
<keyword evidence="9" id="KW-0675">Receptor</keyword>
<dbReference type="InParanoid" id="A0A1Q3D395"/>
<comment type="subcellular location">
    <subcellularLocation>
        <location evidence="1">Cell membrane</location>
        <topology evidence="1">Single-pass type I membrane protein</topology>
    </subcellularLocation>
</comment>
<dbReference type="OrthoDB" id="544346at2759"/>
<feature type="non-terminal residue" evidence="12">
    <location>
        <position position="1"/>
    </location>
</feature>
<keyword evidence="3" id="KW-1003">Cell membrane</keyword>
<dbReference type="FunFam" id="3.80.10.10:FF:000111">
    <property type="entry name" value="LRR receptor-like serine/threonine-protein kinase ERECTA"/>
    <property type="match status" value="1"/>
</dbReference>
<keyword evidence="10" id="KW-0325">Glycoprotein</keyword>
<evidence type="ECO:0000256" key="5">
    <source>
        <dbReference type="ARBA" id="ARBA00022692"/>
    </source>
</evidence>
<dbReference type="Gene3D" id="3.80.10.10">
    <property type="entry name" value="Ribonuclease Inhibitor"/>
    <property type="match status" value="1"/>
</dbReference>
<reference evidence="13" key="1">
    <citation type="submission" date="2016-04" db="EMBL/GenBank/DDBJ databases">
        <title>Cephalotus genome sequencing.</title>
        <authorList>
            <person name="Fukushima K."/>
            <person name="Hasebe M."/>
            <person name="Fang X."/>
        </authorList>
    </citation>
    <scope>NUCLEOTIDE SEQUENCE [LARGE SCALE GENOMIC DNA]</scope>
    <source>
        <strain evidence="13">cv. St1</strain>
    </source>
</reference>
<evidence type="ECO:0000256" key="10">
    <source>
        <dbReference type="ARBA" id="ARBA00023180"/>
    </source>
</evidence>
<dbReference type="PANTHER" id="PTHR27004">
    <property type="entry name" value="RECEPTOR-LIKE PROTEIN 12 ISOFORM X1"/>
    <property type="match status" value="1"/>
</dbReference>
<comment type="caution">
    <text evidence="12">The sequence shown here is derived from an EMBL/GenBank/DDBJ whole genome shotgun (WGS) entry which is preliminary data.</text>
</comment>
<dbReference type="PANTHER" id="PTHR27004:SF447">
    <property type="entry name" value="RECEPTOR LIKE PROTEIN 30-LIKE"/>
    <property type="match status" value="1"/>
</dbReference>
<evidence type="ECO:0000313" key="12">
    <source>
        <dbReference type="EMBL" id="GAV86758.1"/>
    </source>
</evidence>
<organism evidence="12 13">
    <name type="scientific">Cephalotus follicularis</name>
    <name type="common">Albany pitcher plant</name>
    <dbReference type="NCBI Taxonomy" id="3775"/>
    <lineage>
        <taxon>Eukaryota</taxon>
        <taxon>Viridiplantae</taxon>
        <taxon>Streptophyta</taxon>
        <taxon>Embryophyta</taxon>
        <taxon>Tracheophyta</taxon>
        <taxon>Spermatophyta</taxon>
        <taxon>Magnoliopsida</taxon>
        <taxon>eudicotyledons</taxon>
        <taxon>Gunneridae</taxon>
        <taxon>Pentapetalae</taxon>
        <taxon>rosids</taxon>
        <taxon>fabids</taxon>
        <taxon>Oxalidales</taxon>
        <taxon>Cephalotaceae</taxon>
        <taxon>Cephalotus</taxon>
    </lineage>
</organism>
<accession>A0A1Q3D395</accession>
<evidence type="ECO:0000256" key="8">
    <source>
        <dbReference type="ARBA" id="ARBA00023136"/>
    </source>
</evidence>
<evidence type="ECO:0000256" key="3">
    <source>
        <dbReference type="ARBA" id="ARBA00022475"/>
    </source>
</evidence>
<proteinExistence type="inferred from homology"/>
<keyword evidence="13" id="KW-1185">Reference proteome</keyword>
<dbReference type="PRINTS" id="PR00019">
    <property type="entry name" value="LEURICHRPT"/>
</dbReference>
<dbReference type="AlphaFoldDB" id="A0A1Q3D395"/>